<keyword evidence="2" id="KW-1185">Reference proteome</keyword>
<name>A0AAV4U5N3_9ARAC</name>
<reference evidence="1 2" key="1">
    <citation type="submission" date="2021-06" db="EMBL/GenBank/DDBJ databases">
        <title>Caerostris darwini draft genome.</title>
        <authorList>
            <person name="Kono N."/>
            <person name="Arakawa K."/>
        </authorList>
    </citation>
    <scope>NUCLEOTIDE SEQUENCE [LARGE SCALE GENOMIC DNA]</scope>
</reference>
<organism evidence="1 2">
    <name type="scientific">Caerostris darwini</name>
    <dbReference type="NCBI Taxonomy" id="1538125"/>
    <lineage>
        <taxon>Eukaryota</taxon>
        <taxon>Metazoa</taxon>
        <taxon>Ecdysozoa</taxon>
        <taxon>Arthropoda</taxon>
        <taxon>Chelicerata</taxon>
        <taxon>Arachnida</taxon>
        <taxon>Araneae</taxon>
        <taxon>Araneomorphae</taxon>
        <taxon>Entelegynae</taxon>
        <taxon>Araneoidea</taxon>
        <taxon>Araneidae</taxon>
        <taxon>Caerostris</taxon>
    </lineage>
</organism>
<dbReference type="AlphaFoldDB" id="A0AAV4U5N3"/>
<accession>A0AAV4U5N3</accession>
<dbReference type="EMBL" id="BPLQ01010742">
    <property type="protein sequence ID" value="GIY53121.1"/>
    <property type="molecule type" value="Genomic_DNA"/>
</dbReference>
<evidence type="ECO:0000313" key="2">
    <source>
        <dbReference type="Proteomes" id="UP001054837"/>
    </source>
</evidence>
<comment type="caution">
    <text evidence="1">The sequence shown here is derived from an EMBL/GenBank/DDBJ whole genome shotgun (WGS) entry which is preliminary data.</text>
</comment>
<evidence type="ECO:0008006" key="3">
    <source>
        <dbReference type="Google" id="ProtNLM"/>
    </source>
</evidence>
<gene>
    <name evidence="1" type="ORF">CDAR_50841</name>
</gene>
<protein>
    <recommendedName>
        <fullName evidence="3">LAGLIDADG homing endonuclease</fullName>
    </recommendedName>
</protein>
<evidence type="ECO:0000313" key="1">
    <source>
        <dbReference type="EMBL" id="GIY53121.1"/>
    </source>
</evidence>
<dbReference type="Proteomes" id="UP001054837">
    <property type="component" value="Unassembled WGS sequence"/>
</dbReference>
<proteinExistence type="predicted"/>
<sequence>MFNIILLQKLQTDPNRILTEFRNLIACVISSTDASTSVWILKTYHNPNETLPSLLMGDFFNRKIKKIYLRRTCSLLPPLSNQTALSVRATFDLTDLPKQIKP</sequence>